<evidence type="ECO:0000256" key="1">
    <source>
        <dbReference type="ARBA" id="ARBA00000493"/>
    </source>
</evidence>
<dbReference type="EC" id="3.1.11.2" evidence="3"/>
<evidence type="ECO:0000313" key="14">
    <source>
        <dbReference type="Proteomes" id="UP001295444"/>
    </source>
</evidence>
<dbReference type="CDD" id="cd09076">
    <property type="entry name" value="L1-EN"/>
    <property type="match status" value="1"/>
</dbReference>
<evidence type="ECO:0000256" key="10">
    <source>
        <dbReference type="PIRSR" id="PIRSR604808-2"/>
    </source>
</evidence>
<evidence type="ECO:0000256" key="2">
    <source>
        <dbReference type="ARBA" id="ARBA00007092"/>
    </source>
</evidence>
<evidence type="ECO:0000256" key="8">
    <source>
        <dbReference type="ARBA" id="ARBA00023204"/>
    </source>
</evidence>
<accession>A0AAD1RRT3</accession>
<dbReference type="PANTHER" id="PTHR22748">
    <property type="entry name" value="AP ENDONUCLEASE"/>
    <property type="match status" value="1"/>
</dbReference>
<evidence type="ECO:0000256" key="6">
    <source>
        <dbReference type="ARBA" id="ARBA00022801"/>
    </source>
</evidence>
<dbReference type="GO" id="GO:0008081">
    <property type="term" value="F:phosphoric diester hydrolase activity"/>
    <property type="evidence" value="ECO:0007669"/>
    <property type="project" value="TreeGrafter"/>
</dbReference>
<evidence type="ECO:0000256" key="5">
    <source>
        <dbReference type="ARBA" id="ARBA00022763"/>
    </source>
</evidence>
<keyword evidence="6" id="KW-0378">Hydrolase</keyword>
<dbReference type="Proteomes" id="UP001295444">
    <property type="component" value="Chromosome 03"/>
</dbReference>
<comment type="catalytic activity">
    <reaction evidence="1">
        <text>Exonucleolytic cleavage in the 3'- to 5'-direction to yield nucleoside 5'-phosphates.</text>
        <dbReference type="EC" id="3.1.11.2"/>
    </reaction>
</comment>
<feature type="binding site" evidence="10">
    <location>
        <position position="95"/>
    </location>
    <ligand>
        <name>Mg(2+)</name>
        <dbReference type="ChEBI" id="CHEBI:18420"/>
        <label>1</label>
    </ligand>
</feature>
<dbReference type="SUPFAM" id="SSF56219">
    <property type="entry name" value="DNase I-like"/>
    <property type="match status" value="1"/>
</dbReference>
<dbReference type="InterPro" id="IPR004808">
    <property type="entry name" value="AP_endonuc_1"/>
</dbReference>
<dbReference type="InterPro" id="IPR036691">
    <property type="entry name" value="Endo/exonu/phosph_ase_sf"/>
</dbReference>
<dbReference type="Pfam" id="PF03372">
    <property type="entry name" value="Exo_endo_phos"/>
    <property type="match status" value="1"/>
</dbReference>
<keyword evidence="4 10" id="KW-0479">Metal-binding</keyword>
<dbReference type="Gene3D" id="3.60.10.10">
    <property type="entry name" value="Endonuclease/exonuclease/phosphatase"/>
    <property type="match status" value="1"/>
</dbReference>
<gene>
    <name evidence="13" type="ORF">PECUL_23A051906</name>
</gene>
<dbReference type="GO" id="GO:0003906">
    <property type="term" value="F:DNA-(apurinic or apyrimidinic site) endonuclease activity"/>
    <property type="evidence" value="ECO:0007669"/>
    <property type="project" value="TreeGrafter"/>
</dbReference>
<dbReference type="EMBL" id="OW240914">
    <property type="protein sequence ID" value="CAH2276960.1"/>
    <property type="molecule type" value="Genomic_DNA"/>
</dbReference>
<keyword evidence="8" id="KW-0234">DNA repair</keyword>
<feature type="binding site" evidence="10">
    <location>
        <position position="97"/>
    </location>
    <ligand>
        <name>Mg(2+)</name>
        <dbReference type="ChEBI" id="CHEBI:18420"/>
        <label>1</label>
    </ligand>
</feature>
<feature type="active site" description="Proton acceptor" evidence="9">
    <location>
        <position position="183"/>
    </location>
</feature>
<evidence type="ECO:0000313" key="13">
    <source>
        <dbReference type="EMBL" id="CAH2276960.1"/>
    </source>
</evidence>
<keyword evidence="14" id="KW-1185">Reference proteome</keyword>
<comment type="cofactor">
    <cofactor evidence="10">
        <name>Mg(2+)</name>
        <dbReference type="ChEBI" id="CHEBI:18420"/>
    </cofactor>
    <cofactor evidence="10">
        <name>Mn(2+)</name>
        <dbReference type="ChEBI" id="CHEBI:29035"/>
    </cofactor>
    <text evidence="10">Probably binds two magnesium or manganese ions per subunit.</text>
</comment>
<keyword evidence="5" id="KW-0227">DNA damage</keyword>
<feature type="binding site" evidence="10">
    <location>
        <position position="183"/>
    </location>
    <ligand>
        <name>Mg(2+)</name>
        <dbReference type="ChEBI" id="CHEBI:18420"/>
        <label>1</label>
    </ligand>
</feature>
<feature type="binding site" evidence="10">
    <location>
        <position position="182"/>
    </location>
    <ligand>
        <name>Mg(2+)</name>
        <dbReference type="ChEBI" id="CHEBI:18420"/>
        <label>1</label>
    </ligand>
</feature>
<evidence type="ECO:0000256" key="11">
    <source>
        <dbReference type="PIRSR" id="PIRSR604808-3"/>
    </source>
</evidence>
<organism evidence="13 14">
    <name type="scientific">Pelobates cultripes</name>
    <name type="common">Western spadefoot toad</name>
    <dbReference type="NCBI Taxonomy" id="61616"/>
    <lineage>
        <taxon>Eukaryota</taxon>
        <taxon>Metazoa</taxon>
        <taxon>Chordata</taxon>
        <taxon>Craniata</taxon>
        <taxon>Vertebrata</taxon>
        <taxon>Euteleostomi</taxon>
        <taxon>Amphibia</taxon>
        <taxon>Batrachia</taxon>
        <taxon>Anura</taxon>
        <taxon>Pelobatoidea</taxon>
        <taxon>Pelobatidae</taxon>
        <taxon>Pelobates</taxon>
    </lineage>
</organism>
<comment type="similarity">
    <text evidence="2">Belongs to the DNA repair enzymes AP/ExoA family.</text>
</comment>
<feature type="active site" description="Proton donor/acceptor" evidence="9">
    <location>
        <position position="95"/>
    </location>
</feature>
<dbReference type="GO" id="GO:0005634">
    <property type="term" value="C:nucleus"/>
    <property type="evidence" value="ECO:0007669"/>
    <property type="project" value="TreeGrafter"/>
</dbReference>
<evidence type="ECO:0000256" key="9">
    <source>
        <dbReference type="PIRSR" id="PIRSR604808-1"/>
    </source>
</evidence>
<evidence type="ECO:0000256" key="7">
    <source>
        <dbReference type="ARBA" id="ARBA00022842"/>
    </source>
</evidence>
<keyword evidence="10" id="KW-0464">Manganese</keyword>
<sequence length="209" mass="24038">MPKLQNTTYLKNYFCNHPTQRKTGVAILLASKLEFQEIDIMRDPQGRYLFLKGYLNKTCTLASIYVPNKGQAPFLRNILSKLQLFAEGTLILGGDFNVPLDLILDSSTGHSSIPQRSIRSIRRAIGDMDLVDCWRTLNPQTKDYTWYSALHNRYSRIDYVFIRQIGLPRLCTARIDPATWSDHGAVHITMESPLYRPAKWMCRLNEALL</sequence>
<feature type="active site" evidence="9">
    <location>
        <position position="65"/>
    </location>
</feature>
<keyword evidence="7 10" id="KW-0460">Magnesium</keyword>
<feature type="site" description="Interaction with DNA substrate" evidence="11">
    <location>
        <position position="183"/>
    </location>
</feature>
<dbReference type="GO" id="GO:0046872">
    <property type="term" value="F:metal ion binding"/>
    <property type="evidence" value="ECO:0007669"/>
    <property type="project" value="UniProtKB-KW"/>
</dbReference>
<dbReference type="GO" id="GO:0006284">
    <property type="term" value="P:base-excision repair"/>
    <property type="evidence" value="ECO:0007669"/>
    <property type="project" value="TreeGrafter"/>
</dbReference>
<feature type="domain" description="Endonuclease/exonuclease/phosphatase" evidence="12">
    <location>
        <begin position="14"/>
        <end position="183"/>
    </location>
</feature>
<dbReference type="GO" id="GO:0008311">
    <property type="term" value="F:double-stranded DNA 3'-5' DNA exonuclease activity"/>
    <property type="evidence" value="ECO:0007669"/>
    <property type="project" value="UniProtKB-EC"/>
</dbReference>
<dbReference type="PANTHER" id="PTHR22748:SF26">
    <property type="entry name" value="ENDONUCLEASE_EXONUCLEASE_PHOSPHATASE DOMAIN-CONTAINING PROTEIN"/>
    <property type="match status" value="1"/>
</dbReference>
<evidence type="ECO:0000256" key="4">
    <source>
        <dbReference type="ARBA" id="ARBA00022723"/>
    </source>
</evidence>
<feature type="non-terminal residue" evidence="13">
    <location>
        <position position="209"/>
    </location>
</feature>
<evidence type="ECO:0000259" key="12">
    <source>
        <dbReference type="Pfam" id="PF03372"/>
    </source>
</evidence>
<evidence type="ECO:0000256" key="3">
    <source>
        <dbReference type="ARBA" id="ARBA00012115"/>
    </source>
</evidence>
<name>A0AAD1RRT3_PELCU</name>
<dbReference type="InterPro" id="IPR005135">
    <property type="entry name" value="Endo/exonuclease/phosphatase"/>
</dbReference>
<reference evidence="13" key="1">
    <citation type="submission" date="2022-03" db="EMBL/GenBank/DDBJ databases">
        <authorList>
            <person name="Alioto T."/>
            <person name="Alioto T."/>
            <person name="Gomez Garrido J."/>
        </authorList>
    </citation>
    <scope>NUCLEOTIDE SEQUENCE</scope>
</reference>
<dbReference type="AlphaFoldDB" id="A0AAD1RRT3"/>
<protein>
    <recommendedName>
        <fullName evidence="3">exodeoxyribonuclease III</fullName>
        <ecNumber evidence="3">3.1.11.2</ecNumber>
    </recommendedName>
</protein>
<feature type="site" description="Important for catalytic activity" evidence="11">
    <location>
        <position position="158"/>
    </location>
</feature>
<feature type="site" description="Transition state stabilizer" evidence="11">
    <location>
        <position position="97"/>
    </location>
</feature>
<proteinExistence type="inferred from homology"/>